<feature type="compositionally biased region" description="Basic and acidic residues" evidence="5">
    <location>
        <begin position="11"/>
        <end position="27"/>
    </location>
</feature>
<feature type="transmembrane region" description="Helical" evidence="6">
    <location>
        <begin position="425"/>
        <end position="449"/>
    </location>
</feature>
<proteinExistence type="predicted"/>
<feature type="transmembrane region" description="Helical" evidence="6">
    <location>
        <begin position="102"/>
        <end position="121"/>
    </location>
</feature>
<evidence type="ECO:0000256" key="5">
    <source>
        <dbReference type="SAM" id="MobiDB-lite"/>
    </source>
</evidence>
<gene>
    <name evidence="8" type="ORF">LZC94_29465</name>
</gene>
<dbReference type="PANTHER" id="PTHR42718">
    <property type="entry name" value="MAJOR FACILITATOR SUPERFAMILY MULTIDRUG TRANSPORTER MFSC"/>
    <property type="match status" value="1"/>
</dbReference>
<keyword evidence="2 6" id="KW-0812">Transmembrane</keyword>
<evidence type="ECO:0000313" key="8">
    <source>
        <dbReference type="EMBL" id="WXB11972.1"/>
    </source>
</evidence>
<evidence type="ECO:0000256" key="1">
    <source>
        <dbReference type="ARBA" id="ARBA00004141"/>
    </source>
</evidence>
<dbReference type="Gene3D" id="1.20.1250.20">
    <property type="entry name" value="MFS general substrate transporter like domains"/>
    <property type="match status" value="1"/>
</dbReference>
<accession>A0ABZ2LMI9</accession>
<evidence type="ECO:0000256" key="3">
    <source>
        <dbReference type="ARBA" id="ARBA00022989"/>
    </source>
</evidence>
<sequence length="502" mass="52398">MQSSTAAQDPTKAEPAERAAGELRKEREPRARRWQALAVLLTGNFVTVLDLFIVNVALDSIRKELHASLADVQLVLVGYSAAYGVLLMNGARLGDLFGRRRMFLVGMGLFTVASALCGLAQAPGVLIGARALQGIGAALLMPQVYASLRVSFEGEERRRAFSIMGAVQGVAASISQLAGGLLIEHGLGGFGWRLVFLINVPIGIAAVVAGRARIVETRAPVPAKLDVGGAVLAALGLVLLLVPFMEGREYGWPWWSIAAPALSVPLFVYFVRHEKALSTRGGVPIIEMALFRNTKFVTGVAAVFLFYSSISSFFLSLTMLLQTGLGMSPLAAGAVFTPSAIAFFAASLAGPRLSRVLGGRALLLGVLVFTTGLGLSVIAGAVAPEDRALVISSLVLNGAGQGLVIPLALEAVLSRVGDEHAGMGAGALTTMQVVGSSVGVALVGVLFFSMIGEAGAAPAGLRAVIYGHAFAKATLYNIAASLMSLVMFALLLRKARRPDHAR</sequence>
<feature type="transmembrane region" description="Helical" evidence="6">
    <location>
        <begin position="221"/>
        <end position="242"/>
    </location>
</feature>
<feature type="transmembrane region" description="Helical" evidence="6">
    <location>
        <begin position="160"/>
        <end position="178"/>
    </location>
</feature>
<evidence type="ECO:0000256" key="2">
    <source>
        <dbReference type="ARBA" id="ARBA00022692"/>
    </source>
</evidence>
<feature type="transmembrane region" description="Helical" evidence="6">
    <location>
        <begin position="127"/>
        <end position="148"/>
    </location>
</feature>
<keyword evidence="3 6" id="KW-1133">Transmembrane helix</keyword>
<dbReference type="EMBL" id="CP089984">
    <property type="protein sequence ID" value="WXB11972.1"/>
    <property type="molecule type" value="Genomic_DNA"/>
</dbReference>
<evidence type="ECO:0000259" key="7">
    <source>
        <dbReference type="PROSITE" id="PS50850"/>
    </source>
</evidence>
<name>A0ABZ2LMI9_9BACT</name>
<dbReference type="PANTHER" id="PTHR42718:SF39">
    <property type="entry name" value="ACTINORHODIN TRANSPORTER-RELATED"/>
    <property type="match status" value="1"/>
</dbReference>
<organism evidence="8 9">
    <name type="scientific">Pendulispora albinea</name>
    <dbReference type="NCBI Taxonomy" id="2741071"/>
    <lineage>
        <taxon>Bacteria</taxon>
        <taxon>Pseudomonadati</taxon>
        <taxon>Myxococcota</taxon>
        <taxon>Myxococcia</taxon>
        <taxon>Myxococcales</taxon>
        <taxon>Sorangiineae</taxon>
        <taxon>Pendulisporaceae</taxon>
        <taxon>Pendulispora</taxon>
    </lineage>
</organism>
<feature type="region of interest" description="Disordered" evidence="5">
    <location>
        <begin position="1"/>
        <end position="27"/>
    </location>
</feature>
<dbReference type="PRINTS" id="PR01036">
    <property type="entry name" value="TCRTETB"/>
</dbReference>
<feature type="transmembrane region" description="Helical" evidence="6">
    <location>
        <begin position="296"/>
        <end position="321"/>
    </location>
</feature>
<dbReference type="Gene3D" id="1.20.1720.10">
    <property type="entry name" value="Multidrug resistance protein D"/>
    <property type="match status" value="1"/>
</dbReference>
<dbReference type="InterPro" id="IPR036259">
    <property type="entry name" value="MFS_trans_sf"/>
</dbReference>
<reference evidence="8 9" key="1">
    <citation type="submission" date="2021-12" db="EMBL/GenBank/DDBJ databases">
        <title>Discovery of the Pendulisporaceae a myxobacterial family with distinct sporulation behavior and unique specialized metabolism.</title>
        <authorList>
            <person name="Garcia R."/>
            <person name="Popoff A."/>
            <person name="Bader C.D."/>
            <person name="Loehr J."/>
            <person name="Walesch S."/>
            <person name="Walt C."/>
            <person name="Boldt J."/>
            <person name="Bunk B."/>
            <person name="Haeckl F.J.F.P.J."/>
            <person name="Gunesch A.P."/>
            <person name="Birkelbach J."/>
            <person name="Nuebel U."/>
            <person name="Pietschmann T."/>
            <person name="Bach T."/>
            <person name="Mueller R."/>
        </authorList>
    </citation>
    <scope>NUCLEOTIDE SEQUENCE [LARGE SCALE GENOMIC DNA]</scope>
    <source>
        <strain evidence="8 9">MSr11954</strain>
    </source>
</reference>
<evidence type="ECO:0000313" key="9">
    <source>
        <dbReference type="Proteomes" id="UP001370348"/>
    </source>
</evidence>
<feature type="transmembrane region" description="Helical" evidence="6">
    <location>
        <begin position="361"/>
        <end position="383"/>
    </location>
</feature>
<feature type="transmembrane region" description="Helical" evidence="6">
    <location>
        <begin position="70"/>
        <end position="90"/>
    </location>
</feature>
<keyword evidence="9" id="KW-1185">Reference proteome</keyword>
<feature type="domain" description="Major facilitator superfamily (MFS) profile" evidence="7">
    <location>
        <begin position="36"/>
        <end position="497"/>
    </location>
</feature>
<feature type="transmembrane region" description="Helical" evidence="6">
    <location>
        <begin position="34"/>
        <end position="58"/>
    </location>
</feature>
<feature type="transmembrane region" description="Helical" evidence="6">
    <location>
        <begin position="389"/>
        <end position="413"/>
    </location>
</feature>
<dbReference type="PROSITE" id="PS50850">
    <property type="entry name" value="MFS"/>
    <property type="match status" value="1"/>
</dbReference>
<dbReference type="InterPro" id="IPR011701">
    <property type="entry name" value="MFS"/>
</dbReference>
<dbReference type="SUPFAM" id="SSF103473">
    <property type="entry name" value="MFS general substrate transporter"/>
    <property type="match status" value="1"/>
</dbReference>
<evidence type="ECO:0000256" key="6">
    <source>
        <dbReference type="SAM" id="Phobius"/>
    </source>
</evidence>
<evidence type="ECO:0000256" key="4">
    <source>
        <dbReference type="ARBA" id="ARBA00023136"/>
    </source>
</evidence>
<keyword evidence="4 6" id="KW-0472">Membrane</keyword>
<feature type="transmembrane region" description="Helical" evidence="6">
    <location>
        <begin position="190"/>
        <end position="209"/>
    </location>
</feature>
<dbReference type="InterPro" id="IPR020846">
    <property type="entry name" value="MFS_dom"/>
</dbReference>
<comment type="subcellular location">
    <subcellularLocation>
        <location evidence="1">Membrane</location>
        <topology evidence="1">Multi-pass membrane protein</topology>
    </subcellularLocation>
</comment>
<dbReference type="Pfam" id="PF07690">
    <property type="entry name" value="MFS_1"/>
    <property type="match status" value="1"/>
</dbReference>
<dbReference type="RefSeq" id="WP_394821589.1">
    <property type="nucleotide sequence ID" value="NZ_CP089984.1"/>
</dbReference>
<protein>
    <submittedName>
        <fullName evidence="8">MFS transporter</fullName>
    </submittedName>
</protein>
<feature type="transmembrane region" description="Helical" evidence="6">
    <location>
        <begin position="327"/>
        <end position="349"/>
    </location>
</feature>
<feature type="transmembrane region" description="Helical" evidence="6">
    <location>
        <begin position="254"/>
        <end position="271"/>
    </location>
</feature>
<dbReference type="CDD" id="cd17321">
    <property type="entry name" value="MFS_MMR_MDR_like"/>
    <property type="match status" value="1"/>
</dbReference>
<feature type="transmembrane region" description="Helical" evidence="6">
    <location>
        <begin position="469"/>
        <end position="492"/>
    </location>
</feature>
<dbReference type="Proteomes" id="UP001370348">
    <property type="component" value="Chromosome"/>
</dbReference>